<evidence type="ECO:0000259" key="5">
    <source>
        <dbReference type="PROSITE" id="PS51999"/>
    </source>
</evidence>
<protein>
    <recommendedName>
        <fullName evidence="5">GRF-type domain-containing protein</fullName>
    </recommendedName>
</protein>
<keyword evidence="2 4" id="KW-0863">Zinc-finger</keyword>
<evidence type="ECO:0000256" key="4">
    <source>
        <dbReference type="PROSITE-ProRule" id="PRU01343"/>
    </source>
</evidence>
<dbReference type="InterPro" id="IPR010666">
    <property type="entry name" value="Znf_GRF"/>
</dbReference>
<keyword evidence="3" id="KW-0862">Zinc</keyword>
<reference evidence="6 7" key="1">
    <citation type="journal article" date="2020" name="Mol. Biol. Evol.">
        <title>Distinct Expression and Methylation Patterns for Genes with Different Fates following a Single Whole-Genome Duplication in Flowering Plants.</title>
        <authorList>
            <person name="Shi T."/>
            <person name="Rahmani R.S."/>
            <person name="Gugger P.F."/>
            <person name="Wang M."/>
            <person name="Li H."/>
            <person name="Zhang Y."/>
            <person name="Li Z."/>
            <person name="Wang Q."/>
            <person name="Van de Peer Y."/>
            <person name="Marchal K."/>
            <person name="Chen J."/>
        </authorList>
    </citation>
    <scope>NUCLEOTIDE SEQUENCE [LARGE SCALE GENOMIC DNA]</scope>
    <source>
        <tissue evidence="6">Leaf</tissue>
    </source>
</reference>
<dbReference type="Proteomes" id="UP000607653">
    <property type="component" value="Unassembled WGS sequence"/>
</dbReference>
<keyword evidence="1" id="KW-0479">Metal-binding</keyword>
<keyword evidence="7" id="KW-1185">Reference proteome</keyword>
<name>A0A822ZXY5_NELNU</name>
<sequence length="107" mass="12162">MMCPYDIGLCRVFTSKKPSSQGKRFWVCAKTQDAGGCKFFSWVTLVDSVTMKVDDGSGPSRINERSSIDTLDEIVAVVQSEKDILDRMFEFCDKLLKRIKDLRIKNS</sequence>
<evidence type="ECO:0000313" key="7">
    <source>
        <dbReference type="Proteomes" id="UP000607653"/>
    </source>
</evidence>
<evidence type="ECO:0000256" key="1">
    <source>
        <dbReference type="ARBA" id="ARBA00022723"/>
    </source>
</evidence>
<evidence type="ECO:0000256" key="2">
    <source>
        <dbReference type="ARBA" id="ARBA00022771"/>
    </source>
</evidence>
<dbReference type="EMBL" id="DUZY01000008">
    <property type="protein sequence ID" value="DAD48215.1"/>
    <property type="molecule type" value="Genomic_DNA"/>
</dbReference>
<evidence type="ECO:0000256" key="3">
    <source>
        <dbReference type="ARBA" id="ARBA00022833"/>
    </source>
</evidence>
<feature type="domain" description="GRF-type" evidence="5">
    <location>
        <begin position="3"/>
        <end position="46"/>
    </location>
</feature>
<evidence type="ECO:0000313" key="6">
    <source>
        <dbReference type="EMBL" id="DAD48215.1"/>
    </source>
</evidence>
<dbReference type="AlphaFoldDB" id="A0A822ZXY5"/>
<dbReference type="GO" id="GO:0008270">
    <property type="term" value="F:zinc ion binding"/>
    <property type="evidence" value="ECO:0007669"/>
    <property type="project" value="UniProtKB-KW"/>
</dbReference>
<accession>A0A822ZXY5</accession>
<comment type="caution">
    <text evidence="6">The sequence shown here is derived from an EMBL/GenBank/DDBJ whole genome shotgun (WGS) entry which is preliminary data.</text>
</comment>
<proteinExistence type="predicted"/>
<organism evidence="6 7">
    <name type="scientific">Nelumbo nucifera</name>
    <name type="common">Sacred lotus</name>
    <dbReference type="NCBI Taxonomy" id="4432"/>
    <lineage>
        <taxon>Eukaryota</taxon>
        <taxon>Viridiplantae</taxon>
        <taxon>Streptophyta</taxon>
        <taxon>Embryophyta</taxon>
        <taxon>Tracheophyta</taxon>
        <taxon>Spermatophyta</taxon>
        <taxon>Magnoliopsida</taxon>
        <taxon>Proteales</taxon>
        <taxon>Nelumbonaceae</taxon>
        <taxon>Nelumbo</taxon>
    </lineage>
</organism>
<dbReference type="PROSITE" id="PS51999">
    <property type="entry name" value="ZF_GRF"/>
    <property type="match status" value="1"/>
</dbReference>
<gene>
    <name evidence="6" type="ORF">HUJ06_018152</name>
</gene>
<dbReference type="Pfam" id="PF06839">
    <property type="entry name" value="Zn_ribbon_GRF"/>
    <property type="match status" value="1"/>
</dbReference>